<dbReference type="AlphaFoldDB" id="M2TRG5"/>
<accession>M2TRG5</accession>
<keyword evidence="1" id="KW-0472">Membrane</keyword>
<protein>
    <submittedName>
        <fullName evidence="2">Uncharacterized protein</fullName>
    </submittedName>
</protein>
<evidence type="ECO:0000313" key="2">
    <source>
        <dbReference type="EMBL" id="EMD84356.1"/>
    </source>
</evidence>
<sequence length="72" mass="8095">MRVEVSALLLLLVLLSAGPVLLLLAGLAIFAALLLLLFLLLRWFLFHDTHSCDTGFMRRHMVNAPAPRRVQE</sequence>
<evidence type="ECO:0000313" key="3">
    <source>
        <dbReference type="Proteomes" id="UP000011717"/>
    </source>
</evidence>
<dbReference type="PATRIC" id="fig|1234595.3.peg.286"/>
<evidence type="ECO:0000256" key="1">
    <source>
        <dbReference type="SAM" id="Phobius"/>
    </source>
</evidence>
<organism evidence="2 3">
    <name type="scientific">Pacificimonas flava</name>
    <dbReference type="NCBI Taxonomy" id="1234595"/>
    <lineage>
        <taxon>Bacteria</taxon>
        <taxon>Pseudomonadati</taxon>
        <taxon>Pseudomonadota</taxon>
        <taxon>Alphaproteobacteria</taxon>
        <taxon>Sphingomonadales</taxon>
        <taxon>Sphingosinicellaceae</taxon>
        <taxon>Pacificimonas</taxon>
    </lineage>
</organism>
<dbReference type="EMBL" id="AMRV01000001">
    <property type="protein sequence ID" value="EMD84356.1"/>
    <property type="molecule type" value="Genomic_DNA"/>
</dbReference>
<gene>
    <name evidence="2" type="ORF">C725_0286</name>
</gene>
<keyword evidence="1" id="KW-0812">Transmembrane</keyword>
<reference evidence="2 3" key="1">
    <citation type="journal article" date="2013" name="Genome Announc.">
        <title>Draft Genome Sequence of Strain JLT2015T, Belonging to the Family Sphingomonadaceae of the Alphaproteobacteria.</title>
        <authorList>
            <person name="Tang K."/>
            <person name="Liu K."/>
            <person name="Li S."/>
            <person name="Jiao N."/>
        </authorList>
    </citation>
    <scope>NUCLEOTIDE SEQUENCE [LARGE SCALE GENOMIC DNA]</scope>
    <source>
        <strain evidence="2 3">JLT2015</strain>
    </source>
</reference>
<dbReference type="Proteomes" id="UP000011717">
    <property type="component" value="Unassembled WGS sequence"/>
</dbReference>
<feature type="transmembrane region" description="Helical" evidence="1">
    <location>
        <begin position="27"/>
        <end position="45"/>
    </location>
</feature>
<name>M2TRG5_9SPHN</name>
<keyword evidence="3" id="KW-1185">Reference proteome</keyword>
<keyword evidence="1" id="KW-1133">Transmembrane helix</keyword>
<proteinExistence type="predicted"/>
<comment type="caution">
    <text evidence="2">The sequence shown here is derived from an EMBL/GenBank/DDBJ whole genome shotgun (WGS) entry which is preliminary data.</text>
</comment>